<proteinExistence type="predicted"/>
<dbReference type="GO" id="GO:0045892">
    <property type="term" value="P:negative regulation of DNA-templated transcription"/>
    <property type="evidence" value="ECO:0007669"/>
    <property type="project" value="TreeGrafter"/>
</dbReference>
<dbReference type="InterPro" id="IPR028978">
    <property type="entry name" value="Chorismate_lyase_/UTRA_dom_sf"/>
</dbReference>
<dbReference type="GO" id="GO:0003700">
    <property type="term" value="F:DNA-binding transcription factor activity"/>
    <property type="evidence" value="ECO:0007669"/>
    <property type="project" value="InterPro"/>
</dbReference>
<gene>
    <name evidence="5" type="primary">yvoA_2</name>
    <name evidence="5" type="ORF">MAA8898_03845</name>
</gene>
<dbReference type="GO" id="GO:0003677">
    <property type="term" value="F:DNA binding"/>
    <property type="evidence" value="ECO:0007669"/>
    <property type="project" value="UniProtKB-KW"/>
</dbReference>
<dbReference type="AlphaFoldDB" id="A0A238KZA8"/>
<dbReference type="InterPro" id="IPR036390">
    <property type="entry name" value="WH_DNA-bd_sf"/>
</dbReference>
<dbReference type="CDD" id="cd07377">
    <property type="entry name" value="WHTH_GntR"/>
    <property type="match status" value="1"/>
</dbReference>
<protein>
    <submittedName>
        <fullName evidence="5">HTH-type transcriptional repressor YvoA</fullName>
    </submittedName>
</protein>
<evidence type="ECO:0000313" key="5">
    <source>
        <dbReference type="EMBL" id="SMX48057.1"/>
    </source>
</evidence>
<dbReference type="InterPro" id="IPR036388">
    <property type="entry name" value="WH-like_DNA-bd_sf"/>
</dbReference>
<accession>A0A238KZA8</accession>
<dbReference type="InterPro" id="IPR050679">
    <property type="entry name" value="Bact_HTH_transcr_reg"/>
</dbReference>
<dbReference type="SMART" id="SM00345">
    <property type="entry name" value="HTH_GNTR"/>
    <property type="match status" value="1"/>
</dbReference>
<dbReference type="SMART" id="SM00866">
    <property type="entry name" value="UTRA"/>
    <property type="match status" value="1"/>
</dbReference>
<dbReference type="Gene3D" id="3.40.1410.10">
    <property type="entry name" value="Chorismate lyase-like"/>
    <property type="match status" value="1"/>
</dbReference>
<keyword evidence="2" id="KW-0238">DNA-binding</keyword>
<dbReference type="SUPFAM" id="SSF46785">
    <property type="entry name" value="Winged helix' DNA-binding domain"/>
    <property type="match status" value="1"/>
</dbReference>
<sequence length="249" mass="27281">MSVTDFLRPEGWLDAGGGPRYVQLGRRLEAGIDSGVLPHNASLPPEREIAEITGLSRVTVRKAIRELVREGLIEQRQGSGSFIRMPVAKLEQSLSQLTSFTEDMARRGMDTTSRWLERGVFLPTAEEVAALGLGDTEQVARIYRLREAGGRPMALERATLPLDILPNPIEVTTSLYAVLDRLGNRPVRAMQKISAINLPAREAGLLGVPEGAAGLSIERTSYLASGRVAELTRSLYRGDAYDFVAELRL</sequence>
<name>A0A238KZA8_9RHOB</name>
<dbReference type="SUPFAM" id="SSF64288">
    <property type="entry name" value="Chorismate lyase-like"/>
    <property type="match status" value="1"/>
</dbReference>
<dbReference type="Gene3D" id="1.10.10.10">
    <property type="entry name" value="Winged helix-like DNA-binding domain superfamily/Winged helix DNA-binding domain"/>
    <property type="match status" value="1"/>
</dbReference>
<keyword evidence="3" id="KW-0804">Transcription</keyword>
<keyword evidence="1" id="KW-0805">Transcription regulation</keyword>
<evidence type="ECO:0000313" key="6">
    <source>
        <dbReference type="Proteomes" id="UP000207598"/>
    </source>
</evidence>
<keyword evidence="6" id="KW-1185">Reference proteome</keyword>
<dbReference type="RefSeq" id="WP_094022613.1">
    <property type="nucleotide sequence ID" value="NZ_FXYF01000012.1"/>
</dbReference>
<dbReference type="EMBL" id="FXYF01000012">
    <property type="protein sequence ID" value="SMX48057.1"/>
    <property type="molecule type" value="Genomic_DNA"/>
</dbReference>
<dbReference type="Pfam" id="PF07702">
    <property type="entry name" value="UTRA"/>
    <property type="match status" value="1"/>
</dbReference>
<evidence type="ECO:0000256" key="3">
    <source>
        <dbReference type="ARBA" id="ARBA00023163"/>
    </source>
</evidence>
<reference evidence="5 6" key="1">
    <citation type="submission" date="2017-05" db="EMBL/GenBank/DDBJ databases">
        <authorList>
            <person name="Song R."/>
            <person name="Chenine A.L."/>
            <person name="Ruprecht R.M."/>
        </authorList>
    </citation>
    <scope>NUCLEOTIDE SEQUENCE [LARGE SCALE GENOMIC DNA]</scope>
    <source>
        <strain evidence="5 6">CECT 8898</strain>
    </source>
</reference>
<dbReference type="PANTHER" id="PTHR44846">
    <property type="entry name" value="MANNOSYL-D-GLYCERATE TRANSPORT/METABOLISM SYSTEM REPRESSOR MNGR-RELATED"/>
    <property type="match status" value="1"/>
</dbReference>
<evidence type="ECO:0000259" key="4">
    <source>
        <dbReference type="PROSITE" id="PS50949"/>
    </source>
</evidence>
<dbReference type="PROSITE" id="PS50949">
    <property type="entry name" value="HTH_GNTR"/>
    <property type="match status" value="1"/>
</dbReference>
<dbReference type="InterPro" id="IPR000524">
    <property type="entry name" value="Tscrpt_reg_HTH_GntR"/>
</dbReference>
<organism evidence="5 6">
    <name type="scientific">Maliponia aquimaris</name>
    <dbReference type="NCBI Taxonomy" id="1673631"/>
    <lineage>
        <taxon>Bacteria</taxon>
        <taxon>Pseudomonadati</taxon>
        <taxon>Pseudomonadota</taxon>
        <taxon>Alphaproteobacteria</taxon>
        <taxon>Rhodobacterales</taxon>
        <taxon>Paracoccaceae</taxon>
        <taxon>Maliponia</taxon>
    </lineage>
</organism>
<dbReference type="Proteomes" id="UP000207598">
    <property type="component" value="Unassembled WGS sequence"/>
</dbReference>
<dbReference type="PANTHER" id="PTHR44846:SF1">
    <property type="entry name" value="MANNOSYL-D-GLYCERATE TRANSPORT_METABOLISM SYSTEM REPRESSOR MNGR-RELATED"/>
    <property type="match status" value="1"/>
</dbReference>
<dbReference type="InterPro" id="IPR011663">
    <property type="entry name" value="UTRA"/>
</dbReference>
<dbReference type="OrthoDB" id="7173258at2"/>
<feature type="domain" description="HTH gntR-type" evidence="4">
    <location>
        <begin position="18"/>
        <end position="86"/>
    </location>
</feature>
<evidence type="ECO:0000256" key="2">
    <source>
        <dbReference type="ARBA" id="ARBA00023125"/>
    </source>
</evidence>
<dbReference type="PRINTS" id="PR00035">
    <property type="entry name" value="HTHGNTR"/>
</dbReference>
<evidence type="ECO:0000256" key="1">
    <source>
        <dbReference type="ARBA" id="ARBA00023015"/>
    </source>
</evidence>
<dbReference type="Pfam" id="PF00392">
    <property type="entry name" value="GntR"/>
    <property type="match status" value="1"/>
</dbReference>